<dbReference type="PROSITE" id="PS00445">
    <property type="entry name" value="FGGY_KINASES_2"/>
    <property type="match status" value="1"/>
</dbReference>
<dbReference type="InterPro" id="IPR018483">
    <property type="entry name" value="Carb_kinase_FGGY_CS"/>
</dbReference>
<evidence type="ECO:0000259" key="5">
    <source>
        <dbReference type="Pfam" id="PF00370"/>
    </source>
</evidence>
<dbReference type="InterPro" id="IPR018485">
    <property type="entry name" value="FGGY_C"/>
</dbReference>
<dbReference type="AlphaFoldDB" id="A0A502CKW4"/>
<dbReference type="GO" id="GO:0005829">
    <property type="term" value="C:cytosol"/>
    <property type="evidence" value="ECO:0007669"/>
    <property type="project" value="TreeGrafter"/>
</dbReference>
<dbReference type="InterPro" id="IPR043129">
    <property type="entry name" value="ATPase_NBD"/>
</dbReference>
<dbReference type="InterPro" id="IPR018484">
    <property type="entry name" value="FGGY_N"/>
</dbReference>
<dbReference type="InterPro" id="IPR000577">
    <property type="entry name" value="Carb_kinase_FGGY"/>
</dbReference>
<proteinExistence type="inferred from homology"/>
<feature type="domain" description="Carbohydrate kinase FGGY C-terminal" evidence="6">
    <location>
        <begin position="255"/>
        <end position="441"/>
    </location>
</feature>
<keyword evidence="3 4" id="KW-0418">Kinase</keyword>
<feature type="domain" description="Carbohydrate kinase FGGY N-terminal" evidence="5">
    <location>
        <begin position="4"/>
        <end position="244"/>
    </location>
</feature>
<evidence type="ECO:0000313" key="7">
    <source>
        <dbReference type="EMBL" id="TPG12416.1"/>
    </source>
</evidence>
<evidence type="ECO:0000259" key="6">
    <source>
        <dbReference type="Pfam" id="PF02782"/>
    </source>
</evidence>
<dbReference type="GO" id="GO:0004370">
    <property type="term" value="F:glycerol kinase activity"/>
    <property type="evidence" value="ECO:0007669"/>
    <property type="project" value="TreeGrafter"/>
</dbReference>
<dbReference type="OrthoDB" id="9805576at2"/>
<dbReference type="Pfam" id="PF00370">
    <property type="entry name" value="FGGY_N"/>
    <property type="match status" value="1"/>
</dbReference>
<sequence length="489" mass="51000">MGKYLLVIDEGTTSTRAMLFAPEGACIASEAAALDQHYPRPGWVEHDAAEIWRKTLRVTAAMVAQAGGADRIAGIGITNQRETIVFWDKTTGAPLAPAIVWQDRRTADWCAAHREAGHEALVQARTGLLLDPYFSGSKIGWAMREWPALAAAGDRLAIGTIDSWLIWNLTGGLHVTDATNASRTALMRIAAGGWDDDLIALFGAPRAALPDIVDCAGMIGTTSAFGGSIPITGVAGDQQAASIGQACLSPGDTKATYGTGAFILTHAGATQPNSDHRLLSTIAWQLAGERAYALEGSVFVAGSLIQWLRDSLGLIATAAETETLARGVADNGGVYLVPALSGLGAPWWEPDTRAALSGLSFASGKAHVARAALEAMAHQTHDLKTAFAADGQDWASLKIDGGMVANDWIAQDLADMLALPVERPAFAETTALGAAMLAGVGAGLFADLAAASAMRGAVETFAPRTDPAARDTRLAGWQRAVRSVIAAAR</sequence>
<comment type="similarity">
    <text evidence="1 4">Belongs to the FGGY kinase family.</text>
</comment>
<dbReference type="PIRSF" id="PIRSF000538">
    <property type="entry name" value="GlpK"/>
    <property type="match status" value="1"/>
</dbReference>
<protein>
    <submittedName>
        <fullName evidence="7">Glycerol kinase</fullName>
    </submittedName>
</protein>
<dbReference type="Gene3D" id="3.30.420.40">
    <property type="match status" value="2"/>
</dbReference>
<evidence type="ECO:0000256" key="1">
    <source>
        <dbReference type="ARBA" id="ARBA00009156"/>
    </source>
</evidence>
<evidence type="ECO:0000256" key="2">
    <source>
        <dbReference type="ARBA" id="ARBA00022679"/>
    </source>
</evidence>
<dbReference type="Proteomes" id="UP000318413">
    <property type="component" value="Unassembled WGS sequence"/>
</dbReference>
<keyword evidence="8" id="KW-1185">Reference proteome</keyword>
<evidence type="ECO:0000256" key="4">
    <source>
        <dbReference type="RuleBase" id="RU003733"/>
    </source>
</evidence>
<reference evidence="7 8" key="1">
    <citation type="journal article" date="2019" name="Environ. Microbiol.">
        <title>Species interactions and distinct microbial communities in high Arctic permafrost affected cryosols are associated with the CH4 and CO2 gas fluxes.</title>
        <authorList>
            <person name="Altshuler I."/>
            <person name="Hamel J."/>
            <person name="Turney S."/>
            <person name="Magnuson E."/>
            <person name="Levesque R."/>
            <person name="Greer C."/>
            <person name="Whyte L.G."/>
        </authorList>
    </citation>
    <scope>NUCLEOTIDE SEQUENCE [LARGE SCALE GENOMIC DNA]</scope>
    <source>
        <strain evidence="7 8">S5.1</strain>
    </source>
</reference>
<evidence type="ECO:0000313" key="8">
    <source>
        <dbReference type="Proteomes" id="UP000318413"/>
    </source>
</evidence>
<dbReference type="SUPFAM" id="SSF53067">
    <property type="entry name" value="Actin-like ATPase domain"/>
    <property type="match status" value="2"/>
</dbReference>
<dbReference type="EMBL" id="RCZK01000006">
    <property type="protein sequence ID" value="TPG12416.1"/>
    <property type="molecule type" value="Genomic_DNA"/>
</dbReference>
<dbReference type="Pfam" id="PF02782">
    <property type="entry name" value="FGGY_C"/>
    <property type="match status" value="1"/>
</dbReference>
<dbReference type="CDD" id="cd07786">
    <property type="entry name" value="FGGY_EcGK_like"/>
    <property type="match status" value="1"/>
</dbReference>
<dbReference type="GO" id="GO:0019563">
    <property type="term" value="P:glycerol catabolic process"/>
    <property type="evidence" value="ECO:0007669"/>
    <property type="project" value="TreeGrafter"/>
</dbReference>
<keyword evidence="2 4" id="KW-0808">Transferase</keyword>
<evidence type="ECO:0000256" key="3">
    <source>
        <dbReference type="ARBA" id="ARBA00022777"/>
    </source>
</evidence>
<dbReference type="NCBIfam" id="NF000756">
    <property type="entry name" value="PRK00047.1"/>
    <property type="match status" value="1"/>
</dbReference>
<dbReference type="PANTHER" id="PTHR10196:SF78">
    <property type="entry name" value="GLYCEROL KINASE"/>
    <property type="match status" value="1"/>
</dbReference>
<accession>A0A502CKW4</accession>
<dbReference type="PANTHER" id="PTHR10196">
    <property type="entry name" value="SUGAR KINASE"/>
    <property type="match status" value="1"/>
</dbReference>
<comment type="caution">
    <text evidence="7">The sequence shown here is derived from an EMBL/GenBank/DDBJ whole genome shotgun (WGS) entry which is preliminary data.</text>
</comment>
<gene>
    <name evidence="7" type="ORF">EAH84_09690</name>
</gene>
<dbReference type="RefSeq" id="WP_140871294.1">
    <property type="nucleotide sequence ID" value="NZ_RCZK01000006.1"/>
</dbReference>
<name>A0A502CKW4_9SPHN</name>
<organism evidence="7 8">
    <name type="scientific">Sphingomonas oligophenolica</name>
    <dbReference type="NCBI Taxonomy" id="301154"/>
    <lineage>
        <taxon>Bacteria</taxon>
        <taxon>Pseudomonadati</taxon>
        <taxon>Pseudomonadota</taxon>
        <taxon>Alphaproteobacteria</taxon>
        <taxon>Sphingomonadales</taxon>
        <taxon>Sphingomonadaceae</taxon>
        <taxon>Sphingomonas</taxon>
    </lineage>
</organism>